<protein>
    <recommendedName>
        <fullName evidence="5">DUF4013 domain-containing protein</fullName>
    </recommendedName>
</protein>
<comment type="caution">
    <text evidence="3">The sequence shown here is derived from an EMBL/GenBank/DDBJ whole genome shotgun (WGS) entry which is preliminary data.</text>
</comment>
<keyword evidence="2" id="KW-0472">Membrane</keyword>
<feature type="transmembrane region" description="Helical" evidence="2">
    <location>
        <begin position="135"/>
        <end position="165"/>
    </location>
</feature>
<feature type="transmembrane region" description="Helical" evidence="2">
    <location>
        <begin position="63"/>
        <end position="86"/>
    </location>
</feature>
<name>A0ABU2F6P7_9EURY</name>
<dbReference type="EMBL" id="JAMQON010000001">
    <property type="protein sequence ID" value="MDS0257942.1"/>
    <property type="molecule type" value="Genomic_DNA"/>
</dbReference>
<keyword evidence="2" id="KW-0812">Transmembrane</keyword>
<dbReference type="Proteomes" id="UP001259659">
    <property type="component" value="Unassembled WGS sequence"/>
</dbReference>
<evidence type="ECO:0000256" key="1">
    <source>
        <dbReference type="SAM" id="MobiDB-lite"/>
    </source>
</evidence>
<proteinExistence type="predicted"/>
<accession>A0ABU2F6P7</accession>
<evidence type="ECO:0008006" key="5">
    <source>
        <dbReference type="Google" id="ProtNLM"/>
    </source>
</evidence>
<feature type="transmembrane region" description="Helical" evidence="2">
    <location>
        <begin position="231"/>
        <end position="248"/>
    </location>
</feature>
<evidence type="ECO:0000256" key="2">
    <source>
        <dbReference type="SAM" id="Phobius"/>
    </source>
</evidence>
<feature type="transmembrane region" description="Helical" evidence="2">
    <location>
        <begin position="268"/>
        <end position="289"/>
    </location>
</feature>
<feature type="transmembrane region" description="Helical" evidence="2">
    <location>
        <begin position="92"/>
        <end position="114"/>
    </location>
</feature>
<keyword evidence="2" id="KW-1133">Transmembrane helix</keyword>
<dbReference type="RefSeq" id="WP_310917505.1">
    <property type="nucleotide sequence ID" value="NZ_JAMQON010000001.1"/>
</dbReference>
<organism evidence="3 4">
    <name type="scientific">Haloarcula saliterrae</name>
    <dbReference type="NCBI Taxonomy" id="2950534"/>
    <lineage>
        <taxon>Archaea</taxon>
        <taxon>Methanobacteriati</taxon>
        <taxon>Methanobacteriota</taxon>
        <taxon>Stenosarchaea group</taxon>
        <taxon>Halobacteria</taxon>
        <taxon>Halobacteriales</taxon>
        <taxon>Haloarculaceae</taxon>
        <taxon>Haloarcula</taxon>
    </lineage>
</organism>
<feature type="region of interest" description="Disordered" evidence="1">
    <location>
        <begin position="1"/>
        <end position="21"/>
    </location>
</feature>
<reference evidence="3 4" key="1">
    <citation type="submission" date="2022-06" db="EMBL/GenBank/DDBJ databases">
        <title>Haloarcula sp. a new haloarchaeum isolate from saline soil.</title>
        <authorList>
            <person name="Strakova D."/>
            <person name="Galisteo C."/>
            <person name="Sanchez-Porro C."/>
            <person name="Ventosa A."/>
        </authorList>
    </citation>
    <scope>NUCLEOTIDE SEQUENCE [LARGE SCALE GENOMIC DNA]</scope>
    <source>
        <strain evidence="3 4">S1CR25-12</strain>
    </source>
</reference>
<sequence length="295" mass="31381">MTAGEERPPSVSAGPRGLPIRRRSETDGCGCLDCRNVDATATRRSLLDTVAWSWRLCRTHPSILVLGAVLVALGTLVDVLGVRYLPVPVADVLEIAVAGGFFIGVRIYVATLTARELTGDTVSPWLWCRRAVGRALVLVVVLIGLLGALSALSTLLSVALMGVLVLTALQPTTPYGYMLVFAVSVGLLLLPVGIMLFKCWFAMEACILGRYGPLESIRVSWAMTTSYRWKLARLLSLFTVAIGLSYVGRLVAPGSGPLAALFPAVQSLAGALAELSAVVWFAVSAHLYVQSVVEG</sequence>
<evidence type="ECO:0000313" key="3">
    <source>
        <dbReference type="EMBL" id="MDS0257942.1"/>
    </source>
</evidence>
<gene>
    <name evidence="3" type="ORF">NDI56_00805</name>
</gene>
<feature type="transmembrane region" description="Helical" evidence="2">
    <location>
        <begin position="177"/>
        <end position="201"/>
    </location>
</feature>
<keyword evidence="4" id="KW-1185">Reference proteome</keyword>
<evidence type="ECO:0000313" key="4">
    <source>
        <dbReference type="Proteomes" id="UP001259659"/>
    </source>
</evidence>